<keyword evidence="2" id="KW-1185">Reference proteome</keyword>
<dbReference type="AlphaFoldDB" id="A0A6A5QSM2"/>
<sequence length="232" mass="26773">MGSFKPIDELEWMADIANLRQPRMNDVIAELKTAQEDAAAILQGTTTPKDIERYEHDKNNDVRALDAEIRTRLEGDEAANFDCESKISSRLRLQAITNLLDQDFTGTIQWMWNYFSMYFEAICALDGDALKGQYTKKQVQTYLRGWYSGAERALERCERDMYIFRTGQAGWTVQIGSVEFLNGIDYSGKDKDKRWKDVTDAWKRAHAAACAFQGVKKVFRLMKERDVVRLDL</sequence>
<protein>
    <submittedName>
        <fullName evidence="1">Uncharacterized protein</fullName>
    </submittedName>
</protein>
<organism evidence="1 2">
    <name type="scientific">Ampelomyces quisqualis</name>
    <name type="common">Powdery mildew agent</name>
    <dbReference type="NCBI Taxonomy" id="50730"/>
    <lineage>
        <taxon>Eukaryota</taxon>
        <taxon>Fungi</taxon>
        <taxon>Dikarya</taxon>
        <taxon>Ascomycota</taxon>
        <taxon>Pezizomycotina</taxon>
        <taxon>Dothideomycetes</taxon>
        <taxon>Pleosporomycetidae</taxon>
        <taxon>Pleosporales</taxon>
        <taxon>Pleosporineae</taxon>
        <taxon>Phaeosphaeriaceae</taxon>
        <taxon>Ampelomyces</taxon>
    </lineage>
</organism>
<reference evidence="1" key="1">
    <citation type="journal article" date="2020" name="Stud. Mycol.">
        <title>101 Dothideomycetes genomes: a test case for predicting lifestyles and emergence of pathogens.</title>
        <authorList>
            <person name="Haridas S."/>
            <person name="Albert R."/>
            <person name="Binder M."/>
            <person name="Bloem J."/>
            <person name="Labutti K."/>
            <person name="Salamov A."/>
            <person name="Andreopoulos B."/>
            <person name="Baker S."/>
            <person name="Barry K."/>
            <person name="Bills G."/>
            <person name="Bluhm B."/>
            <person name="Cannon C."/>
            <person name="Castanera R."/>
            <person name="Culley D."/>
            <person name="Daum C."/>
            <person name="Ezra D."/>
            <person name="Gonzalez J."/>
            <person name="Henrissat B."/>
            <person name="Kuo A."/>
            <person name="Liang C."/>
            <person name="Lipzen A."/>
            <person name="Lutzoni F."/>
            <person name="Magnuson J."/>
            <person name="Mondo S."/>
            <person name="Nolan M."/>
            <person name="Ohm R."/>
            <person name="Pangilinan J."/>
            <person name="Park H.-J."/>
            <person name="Ramirez L."/>
            <person name="Alfaro M."/>
            <person name="Sun H."/>
            <person name="Tritt A."/>
            <person name="Yoshinaga Y."/>
            <person name="Zwiers L.-H."/>
            <person name="Turgeon B."/>
            <person name="Goodwin S."/>
            <person name="Spatafora J."/>
            <person name="Crous P."/>
            <person name="Grigoriev I."/>
        </authorList>
    </citation>
    <scope>NUCLEOTIDE SEQUENCE</scope>
    <source>
        <strain evidence="1">HMLAC05119</strain>
    </source>
</reference>
<proteinExistence type="predicted"/>
<dbReference type="EMBL" id="ML979133">
    <property type="protein sequence ID" value="KAF1918781.1"/>
    <property type="molecule type" value="Genomic_DNA"/>
</dbReference>
<evidence type="ECO:0000313" key="1">
    <source>
        <dbReference type="EMBL" id="KAF1918781.1"/>
    </source>
</evidence>
<accession>A0A6A5QSM2</accession>
<name>A0A6A5QSM2_AMPQU</name>
<evidence type="ECO:0000313" key="2">
    <source>
        <dbReference type="Proteomes" id="UP000800096"/>
    </source>
</evidence>
<gene>
    <name evidence="1" type="ORF">BDU57DRAFT_535842</name>
</gene>
<dbReference type="Proteomes" id="UP000800096">
    <property type="component" value="Unassembled WGS sequence"/>
</dbReference>